<evidence type="ECO:0000313" key="1">
    <source>
        <dbReference type="EMBL" id="JAD71002.1"/>
    </source>
</evidence>
<accession>A0A0A9CHL6</accession>
<dbReference type="EMBL" id="GBRH01226893">
    <property type="protein sequence ID" value="JAD71002.1"/>
    <property type="molecule type" value="Transcribed_RNA"/>
</dbReference>
<organism evidence="1">
    <name type="scientific">Arundo donax</name>
    <name type="common">Giant reed</name>
    <name type="synonym">Donax arundinaceus</name>
    <dbReference type="NCBI Taxonomy" id="35708"/>
    <lineage>
        <taxon>Eukaryota</taxon>
        <taxon>Viridiplantae</taxon>
        <taxon>Streptophyta</taxon>
        <taxon>Embryophyta</taxon>
        <taxon>Tracheophyta</taxon>
        <taxon>Spermatophyta</taxon>
        <taxon>Magnoliopsida</taxon>
        <taxon>Liliopsida</taxon>
        <taxon>Poales</taxon>
        <taxon>Poaceae</taxon>
        <taxon>PACMAD clade</taxon>
        <taxon>Arundinoideae</taxon>
        <taxon>Arundineae</taxon>
        <taxon>Arundo</taxon>
    </lineage>
</organism>
<proteinExistence type="predicted"/>
<sequence>MRERSSSSSAAFLC</sequence>
<protein>
    <submittedName>
        <fullName evidence="1">Uncharacterized protein</fullName>
    </submittedName>
</protein>
<reference evidence="1" key="2">
    <citation type="journal article" date="2015" name="Data Brief">
        <title>Shoot transcriptome of the giant reed, Arundo donax.</title>
        <authorList>
            <person name="Barrero R.A."/>
            <person name="Guerrero F.D."/>
            <person name="Moolhuijzen P."/>
            <person name="Goolsby J.A."/>
            <person name="Tidwell J."/>
            <person name="Bellgard S.E."/>
            <person name="Bellgard M.I."/>
        </authorList>
    </citation>
    <scope>NUCLEOTIDE SEQUENCE</scope>
    <source>
        <tissue evidence="1">Shoot tissue taken approximately 20 cm above the soil surface</tissue>
    </source>
</reference>
<reference evidence="1" key="1">
    <citation type="submission" date="2014-09" db="EMBL/GenBank/DDBJ databases">
        <authorList>
            <person name="Magalhaes I.L.F."/>
            <person name="Oliveira U."/>
            <person name="Santos F.R."/>
            <person name="Vidigal T.H.D.A."/>
            <person name="Brescovit A.D."/>
            <person name="Santos A.J."/>
        </authorList>
    </citation>
    <scope>NUCLEOTIDE SEQUENCE</scope>
    <source>
        <tissue evidence="1">Shoot tissue taken approximately 20 cm above the soil surface</tissue>
    </source>
</reference>
<name>A0A0A9CHL6_ARUDO</name>